<reference evidence="2" key="1">
    <citation type="journal article" date="2018" name="DNA Res.">
        <title>Multiple hybrid de novo genome assembly of finger millet, an orphan allotetraploid crop.</title>
        <authorList>
            <person name="Hatakeyama M."/>
            <person name="Aluri S."/>
            <person name="Balachadran M.T."/>
            <person name="Sivarajan S.R."/>
            <person name="Patrignani A."/>
            <person name="Gruter S."/>
            <person name="Poveda L."/>
            <person name="Shimizu-Inatsugi R."/>
            <person name="Baeten J."/>
            <person name="Francoijs K.J."/>
            <person name="Nataraja K.N."/>
            <person name="Reddy Y.A.N."/>
            <person name="Phadnis S."/>
            <person name="Ravikumar R.L."/>
            <person name="Schlapbach R."/>
            <person name="Sreeman S.M."/>
            <person name="Shimizu K.K."/>
        </authorList>
    </citation>
    <scope>NUCLEOTIDE SEQUENCE</scope>
</reference>
<dbReference type="Proteomes" id="UP001054889">
    <property type="component" value="Unassembled WGS sequence"/>
</dbReference>
<evidence type="ECO:0000313" key="2">
    <source>
        <dbReference type="EMBL" id="GJN23973.1"/>
    </source>
</evidence>
<dbReference type="AlphaFoldDB" id="A0AAV5EMH5"/>
<feature type="compositionally biased region" description="Basic and acidic residues" evidence="1">
    <location>
        <begin position="82"/>
        <end position="95"/>
    </location>
</feature>
<sequence length="95" mass="10705">MTPPHRRNYGRPHTTTFAGRRALRGRAAASMELRQLQHCHAGGSLAPPSFSTLGTIYPRCRFRGRGATPVASLPRGRKPHLHPQEKEPYDLRLRL</sequence>
<feature type="compositionally biased region" description="Basic residues" evidence="1">
    <location>
        <begin position="1"/>
        <end position="10"/>
    </location>
</feature>
<name>A0AAV5EMH5_ELECO</name>
<evidence type="ECO:0000313" key="3">
    <source>
        <dbReference type="Proteomes" id="UP001054889"/>
    </source>
</evidence>
<reference evidence="2" key="2">
    <citation type="submission" date="2021-12" db="EMBL/GenBank/DDBJ databases">
        <title>Resequencing data analysis of finger millet.</title>
        <authorList>
            <person name="Hatakeyama M."/>
            <person name="Aluri S."/>
            <person name="Balachadran M.T."/>
            <person name="Sivarajan S.R."/>
            <person name="Poveda L."/>
            <person name="Shimizu-Inatsugi R."/>
            <person name="Schlapbach R."/>
            <person name="Sreeman S.M."/>
            <person name="Shimizu K.K."/>
        </authorList>
    </citation>
    <scope>NUCLEOTIDE SEQUENCE</scope>
</reference>
<organism evidence="2 3">
    <name type="scientific">Eleusine coracana subsp. coracana</name>
    <dbReference type="NCBI Taxonomy" id="191504"/>
    <lineage>
        <taxon>Eukaryota</taxon>
        <taxon>Viridiplantae</taxon>
        <taxon>Streptophyta</taxon>
        <taxon>Embryophyta</taxon>
        <taxon>Tracheophyta</taxon>
        <taxon>Spermatophyta</taxon>
        <taxon>Magnoliopsida</taxon>
        <taxon>Liliopsida</taxon>
        <taxon>Poales</taxon>
        <taxon>Poaceae</taxon>
        <taxon>PACMAD clade</taxon>
        <taxon>Chloridoideae</taxon>
        <taxon>Cynodonteae</taxon>
        <taxon>Eleusininae</taxon>
        <taxon>Eleusine</taxon>
    </lineage>
</organism>
<accession>A0AAV5EMH5</accession>
<feature type="region of interest" description="Disordered" evidence="1">
    <location>
        <begin position="66"/>
        <end position="95"/>
    </location>
</feature>
<gene>
    <name evidence="2" type="primary">gb11675</name>
    <name evidence="2" type="ORF">PR202_gb11675</name>
</gene>
<dbReference type="EMBL" id="BQKI01000076">
    <property type="protein sequence ID" value="GJN23973.1"/>
    <property type="molecule type" value="Genomic_DNA"/>
</dbReference>
<comment type="caution">
    <text evidence="2">The sequence shown here is derived from an EMBL/GenBank/DDBJ whole genome shotgun (WGS) entry which is preliminary data.</text>
</comment>
<keyword evidence="3" id="KW-1185">Reference proteome</keyword>
<protein>
    <submittedName>
        <fullName evidence="2">Uncharacterized protein</fullName>
    </submittedName>
</protein>
<evidence type="ECO:0000256" key="1">
    <source>
        <dbReference type="SAM" id="MobiDB-lite"/>
    </source>
</evidence>
<proteinExistence type="predicted"/>
<feature type="region of interest" description="Disordered" evidence="1">
    <location>
        <begin position="1"/>
        <end position="21"/>
    </location>
</feature>